<evidence type="ECO:0000256" key="2">
    <source>
        <dbReference type="ARBA" id="ARBA00007520"/>
    </source>
</evidence>
<dbReference type="Gene3D" id="1.20.1720.10">
    <property type="entry name" value="Multidrug resistance protein D"/>
    <property type="match status" value="1"/>
</dbReference>
<dbReference type="Gene3D" id="1.20.1250.20">
    <property type="entry name" value="MFS general substrate transporter like domains"/>
    <property type="match status" value="1"/>
</dbReference>
<feature type="transmembrane region" description="Helical" evidence="6">
    <location>
        <begin position="445"/>
        <end position="464"/>
    </location>
</feature>
<organism evidence="7 8">
    <name type="scientific">Hyaloscypha variabilis (strain UAMH 11265 / GT02V1 / F)</name>
    <name type="common">Meliniomyces variabilis</name>
    <dbReference type="NCBI Taxonomy" id="1149755"/>
    <lineage>
        <taxon>Eukaryota</taxon>
        <taxon>Fungi</taxon>
        <taxon>Dikarya</taxon>
        <taxon>Ascomycota</taxon>
        <taxon>Pezizomycotina</taxon>
        <taxon>Leotiomycetes</taxon>
        <taxon>Helotiales</taxon>
        <taxon>Hyaloscyphaceae</taxon>
        <taxon>Hyaloscypha</taxon>
        <taxon>Hyaloscypha variabilis</taxon>
    </lineage>
</organism>
<feature type="transmembrane region" description="Helical" evidence="6">
    <location>
        <begin position="131"/>
        <end position="152"/>
    </location>
</feature>
<keyword evidence="3 6" id="KW-0812">Transmembrane</keyword>
<feature type="transmembrane region" description="Helical" evidence="6">
    <location>
        <begin position="30"/>
        <end position="49"/>
    </location>
</feature>
<feature type="transmembrane region" description="Helical" evidence="6">
    <location>
        <begin position="61"/>
        <end position="86"/>
    </location>
</feature>
<proteinExistence type="inferred from homology"/>
<evidence type="ECO:0000313" key="7">
    <source>
        <dbReference type="EMBL" id="PMD47829.1"/>
    </source>
</evidence>
<feature type="transmembrane region" description="Helical" evidence="6">
    <location>
        <begin position="279"/>
        <end position="301"/>
    </location>
</feature>
<accession>A0A2J6SAN1</accession>
<dbReference type="SUPFAM" id="SSF103473">
    <property type="entry name" value="MFS general substrate transporter"/>
    <property type="match status" value="1"/>
</dbReference>
<feature type="transmembrane region" description="Helical" evidence="6">
    <location>
        <begin position="198"/>
        <end position="222"/>
    </location>
</feature>
<feature type="transmembrane region" description="Helical" evidence="6">
    <location>
        <begin position="307"/>
        <end position="327"/>
    </location>
</feature>
<dbReference type="Pfam" id="PF07690">
    <property type="entry name" value="MFS_1"/>
    <property type="match status" value="2"/>
</dbReference>
<dbReference type="Proteomes" id="UP000235786">
    <property type="component" value="Unassembled WGS sequence"/>
</dbReference>
<dbReference type="InterPro" id="IPR011701">
    <property type="entry name" value="MFS"/>
</dbReference>
<gene>
    <name evidence="7" type="ORF">L207DRAFT_551230</name>
</gene>
<evidence type="ECO:0000313" key="8">
    <source>
        <dbReference type="Proteomes" id="UP000235786"/>
    </source>
</evidence>
<name>A0A2J6SAN1_HYAVF</name>
<dbReference type="EMBL" id="KZ613938">
    <property type="protein sequence ID" value="PMD47829.1"/>
    <property type="molecule type" value="Genomic_DNA"/>
</dbReference>
<reference evidence="7 8" key="1">
    <citation type="submission" date="2016-04" db="EMBL/GenBank/DDBJ databases">
        <title>A degradative enzymes factory behind the ericoid mycorrhizal symbiosis.</title>
        <authorList>
            <consortium name="DOE Joint Genome Institute"/>
            <person name="Martino E."/>
            <person name="Morin E."/>
            <person name="Grelet G."/>
            <person name="Kuo A."/>
            <person name="Kohler A."/>
            <person name="Daghino S."/>
            <person name="Barry K."/>
            <person name="Choi C."/>
            <person name="Cichocki N."/>
            <person name="Clum A."/>
            <person name="Copeland A."/>
            <person name="Hainaut M."/>
            <person name="Haridas S."/>
            <person name="Labutti K."/>
            <person name="Lindquist E."/>
            <person name="Lipzen A."/>
            <person name="Khouja H.-R."/>
            <person name="Murat C."/>
            <person name="Ohm R."/>
            <person name="Olson A."/>
            <person name="Spatafora J."/>
            <person name="Veneault-Fourrey C."/>
            <person name="Henrissat B."/>
            <person name="Grigoriev I."/>
            <person name="Martin F."/>
            <person name="Perotto S."/>
        </authorList>
    </citation>
    <scope>NUCLEOTIDE SEQUENCE [LARGE SCALE GENOMIC DNA]</scope>
    <source>
        <strain evidence="7 8">F</strain>
    </source>
</reference>
<dbReference type="InterPro" id="IPR036259">
    <property type="entry name" value="MFS_trans_sf"/>
</dbReference>
<feature type="transmembrane region" description="Helical" evidence="6">
    <location>
        <begin position="172"/>
        <end position="191"/>
    </location>
</feature>
<keyword evidence="8" id="KW-1185">Reference proteome</keyword>
<evidence type="ECO:0000256" key="5">
    <source>
        <dbReference type="ARBA" id="ARBA00023136"/>
    </source>
</evidence>
<keyword evidence="4 6" id="KW-1133">Transmembrane helix</keyword>
<dbReference type="GO" id="GO:0005886">
    <property type="term" value="C:plasma membrane"/>
    <property type="evidence" value="ECO:0007669"/>
    <property type="project" value="TreeGrafter"/>
</dbReference>
<keyword evidence="5 6" id="KW-0472">Membrane</keyword>
<feature type="transmembrane region" description="Helical" evidence="6">
    <location>
        <begin position="242"/>
        <end position="267"/>
    </location>
</feature>
<protein>
    <submittedName>
        <fullName evidence="7">Putative efflux pump antibiotic resistance protein</fullName>
    </submittedName>
</protein>
<dbReference type="OrthoDB" id="10021397at2759"/>
<evidence type="ECO:0000256" key="6">
    <source>
        <dbReference type="SAM" id="Phobius"/>
    </source>
</evidence>
<sequence>MAGFLYSLDVNIIVTAIPVMTTYFHTIRDIGWYGGAYLITVCACTPVVGKLYQFYNAKITFFIFVFTFEIGSLICAVAPSSTAFVIGRAVAGIGGSGLFKTVAFVYVFALLGSIIAPILGGVLTEKASWRWCFYINLPLGALSLIMISFIRLPDQRQKPEEKPKLLAIINRLDPIGFILFASACVEILLAFQLGGSSYAWNSSTIIGLFVGFGATLVVFTFWESHRGDTAMIPLSMLGQRVVYSSCLTVVSQFGSLQVFAYFLPLWFQTIKGVDPILSGAYFMATAGPLIAATVITGILASKLDSPALFAILGNAIAATGGGLMTTFTPSTRTRIWAGYQILAGFGRGMTLQQPVNAVQRTLPPSTMSIGTSIVVFSQFLGSACGLAFAETSFSSSLKSALRRYAPGVNAELVSELGAVGVRGAVAAEQLPGVLKAYNDAITNTFYLGTALSVFASLAAMGMFLKKSHREKAAPSTEV</sequence>
<comment type="similarity">
    <text evidence="2">Belongs to the major facilitator superfamily. TCR/Tet family.</text>
</comment>
<dbReference type="GO" id="GO:0022857">
    <property type="term" value="F:transmembrane transporter activity"/>
    <property type="evidence" value="ECO:0007669"/>
    <property type="project" value="InterPro"/>
</dbReference>
<comment type="subcellular location">
    <subcellularLocation>
        <location evidence="1">Membrane</location>
        <topology evidence="1">Multi-pass membrane protein</topology>
    </subcellularLocation>
</comment>
<evidence type="ECO:0000256" key="1">
    <source>
        <dbReference type="ARBA" id="ARBA00004141"/>
    </source>
</evidence>
<dbReference type="PANTHER" id="PTHR23501:SF193">
    <property type="entry name" value="MULTIDRUG TRANSPORTER, PUTATIVE (AFU_ORTHOLOGUE AFUA_8G00940)-RELATED"/>
    <property type="match status" value="1"/>
</dbReference>
<feature type="transmembrane region" description="Helical" evidence="6">
    <location>
        <begin position="98"/>
        <end position="119"/>
    </location>
</feature>
<evidence type="ECO:0000256" key="4">
    <source>
        <dbReference type="ARBA" id="ARBA00022989"/>
    </source>
</evidence>
<dbReference type="PANTHER" id="PTHR23501">
    <property type="entry name" value="MAJOR FACILITATOR SUPERFAMILY"/>
    <property type="match status" value="1"/>
</dbReference>
<evidence type="ECO:0000256" key="3">
    <source>
        <dbReference type="ARBA" id="ARBA00022692"/>
    </source>
</evidence>
<dbReference type="AlphaFoldDB" id="A0A2J6SAN1"/>